<keyword evidence="2 5" id="KW-0547">Nucleotide-binding</keyword>
<comment type="similarity">
    <text evidence="6">Belongs to the protein kinase superfamily.</text>
</comment>
<dbReference type="EMBL" id="MPUH01000076">
    <property type="protein sequence ID" value="OMJ91657.1"/>
    <property type="molecule type" value="Genomic_DNA"/>
</dbReference>
<evidence type="ECO:0000256" key="1">
    <source>
        <dbReference type="ARBA" id="ARBA00012513"/>
    </source>
</evidence>
<evidence type="ECO:0000256" key="2">
    <source>
        <dbReference type="ARBA" id="ARBA00022741"/>
    </source>
</evidence>
<accession>A0A1R2CRP1</accession>
<dbReference type="InterPro" id="IPR011009">
    <property type="entry name" value="Kinase-like_dom_sf"/>
</dbReference>
<feature type="compositionally biased region" description="Basic residues" evidence="7">
    <location>
        <begin position="330"/>
        <end position="340"/>
    </location>
</feature>
<comment type="caution">
    <text evidence="9">The sequence shown here is derived from an EMBL/GenBank/DDBJ whole genome shotgun (WGS) entry which is preliminary data.</text>
</comment>
<feature type="compositionally biased region" description="Low complexity" evidence="7">
    <location>
        <begin position="348"/>
        <end position="358"/>
    </location>
</feature>
<name>A0A1R2CRP1_9CILI</name>
<evidence type="ECO:0000313" key="9">
    <source>
        <dbReference type="EMBL" id="OMJ91657.1"/>
    </source>
</evidence>
<keyword evidence="6" id="KW-0418">Kinase</keyword>
<feature type="binding site" evidence="5">
    <location>
        <position position="41"/>
    </location>
    <ligand>
        <name>ATP</name>
        <dbReference type="ChEBI" id="CHEBI:30616"/>
    </ligand>
</feature>
<dbReference type="CDD" id="cd14016">
    <property type="entry name" value="STKc_CK1"/>
    <property type="match status" value="1"/>
</dbReference>
<dbReference type="GO" id="GO:0005524">
    <property type="term" value="F:ATP binding"/>
    <property type="evidence" value="ECO:0007669"/>
    <property type="project" value="UniProtKB-UniRule"/>
</dbReference>
<dbReference type="InterPro" id="IPR017441">
    <property type="entry name" value="Protein_kinase_ATP_BS"/>
</dbReference>
<dbReference type="Gene3D" id="1.10.510.10">
    <property type="entry name" value="Transferase(Phosphotransferase) domain 1"/>
    <property type="match status" value="1"/>
</dbReference>
<dbReference type="PROSITE" id="PS00107">
    <property type="entry name" value="PROTEIN_KINASE_ATP"/>
    <property type="match status" value="1"/>
</dbReference>
<keyword evidence="6" id="KW-0723">Serine/threonine-protein kinase</keyword>
<dbReference type="PROSITE" id="PS50011">
    <property type="entry name" value="PROTEIN_KINASE_DOM"/>
    <property type="match status" value="1"/>
</dbReference>
<dbReference type="Pfam" id="PF00069">
    <property type="entry name" value="Pkinase"/>
    <property type="match status" value="1"/>
</dbReference>
<evidence type="ECO:0000259" key="8">
    <source>
        <dbReference type="PROSITE" id="PS50011"/>
    </source>
</evidence>
<organism evidence="9 10">
    <name type="scientific">Stentor coeruleus</name>
    <dbReference type="NCBI Taxonomy" id="5963"/>
    <lineage>
        <taxon>Eukaryota</taxon>
        <taxon>Sar</taxon>
        <taxon>Alveolata</taxon>
        <taxon>Ciliophora</taxon>
        <taxon>Postciliodesmatophora</taxon>
        <taxon>Heterotrichea</taxon>
        <taxon>Heterotrichida</taxon>
        <taxon>Stentoridae</taxon>
        <taxon>Stentor</taxon>
    </lineage>
</organism>
<keyword evidence="10" id="KW-1185">Reference proteome</keyword>
<evidence type="ECO:0000256" key="6">
    <source>
        <dbReference type="RuleBase" id="RU000304"/>
    </source>
</evidence>
<evidence type="ECO:0000256" key="7">
    <source>
        <dbReference type="SAM" id="MobiDB-lite"/>
    </source>
</evidence>
<dbReference type="EC" id="2.7.11.1" evidence="1"/>
<dbReference type="PROSITE" id="PS00108">
    <property type="entry name" value="PROTEIN_KINASE_ST"/>
    <property type="match status" value="1"/>
</dbReference>
<sequence length="442" mass="51084">MEGKHLIIDNRFKLRKKLGEGSFGDVYKAFDVTTKEHVAIKFETSRNHQQFSTEIQALSSLSHIEGIPKLLSTGHFNSKQYIALELLGVSLDSKFKKYNNKFSLNCTTLIGLQMFKRLQNIHDMNYLHRDIKPSNIMIGRRNKGDNLTLYLIDFGLSKKYRDPLTKQHSLYGEKRQIIGNLKYSSLNAHLGIEQSRRDDLEACFNVLINCFKGRLPWECSDQDISNYYVVGIMKKITVEQICQDCPNEFVDILKYIRSLHFQDRPNYDYIIELLTKIKDNNNFVLRFDWNHKSKRRVSNDFLAVGLVPDKNVRRASAQIVLSDIQGLTKHNNKSRGRKRIKDSDSSNDDSISSCSPGISPIRLSIVNRETHIDEEKKEEEKENDQDLGFETPCFSNAVAFEIKVEPEPAEEEEGQAICRQDTIKDSSYPEFHDRSLLFSLKD</sequence>
<feature type="region of interest" description="Disordered" evidence="7">
    <location>
        <begin position="330"/>
        <end position="358"/>
    </location>
</feature>
<dbReference type="Proteomes" id="UP000187209">
    <property type="component" value="Unassembled WGS sequence"/>
</dbReference>
<dbReference type="PANTHER" id="PTHR11909">
    <property type="entry name" value="CASEIN KINASE-RELATED"/>
    <property type="match status" value="1"/>
</dbReference>
<dbReference type="SUPFAM" id="SSF56112">
    <property type="entry name" value="Protein kinase-like (PK-like)"/>
    <property type="match status" value="1"/>
</dbReference>
<dbReference type="GO" id="GO:0004674">
    <property type="term" value="F:protein serine/threonine kinase activity"/>
    <property type="evidence" value="ECO:0007669"/>
    <property type="project" value="UniProtKB-KW"/>
</dbReference>
<reference evidence="9 10" key="1">
    <citation type="submission" date="2016-11" db="EMBL/GenBank/DDBJ databases">
        <title>The macronuclear genome of Stentor coeruleus: a giant cell with tiny introns.</title>
        <authorList>
            <person name="Slabodnick M."/>
            <person name="Ruby J.G."/>
            <person name="Reiff S.B."/>
            <person name="Swart E.C."/>
            <person name="Gosai S."/>
            <person name="Prabakaran S."/>
            <person name="Witkowska E."/>
            <person name="Larue G.E."/>
            <person name="Fisher S."/>
            <person name="Freeman R.M."/>
            <person name="Gunawardena J."/>
            <person name="Chu W."/>
            <person name="Stover N.A."/>
            <person name="Gregory B.D."/>
            <person name="Nowacki M."/>
            <person name="Derisi J."/>
            <person name="Roy S.W."/>
            <person name="Marshall W.F."/>
            <person name="Sood P."/>
        </authorList>
    </citation>
    <scope>NUCLEOTIDE SEQUENCE [LARGE SCALE GENOMIC DNA]</scope>
    <source>
        <strain evidence="9">WM001</strain>
    </source>
</reference>
<dbReference type="InterPro" id="IPR008271">
    <property type="entry name" value="Ser/Thr_kinase_AS"/>
</dbReference>
<proteinExistence type="inferred from homology"/>
<dbReference type="InterPro" id="IPR050235">
    <property type="entry name" value="CK1_Ser-Thr_kinase"/>
</dbReference>
<dbReference type="OrthoDB" id="5979581at2759"/>
<dbReference type="SMART" id="SM00220">
    <property type="entry name" value="S_TKc"/>
    <property type="match status" value="1"/>
</dbReference>
<gene>
    <name evidence="9" type="ORF">SteCoe_5683</name>
</gene>
<keyword evidence="3 5" id="KW-0067">ATP-binding</keyword>
<evidence type="ECO:0000256" key="5">
    <source>
        <dbReference type="PROSITE-ProRule" id="PRU10141"/>
    </source>
</evidence>
<evidence type="ECO:0000256" key="4">
    <source>
        <dbReference type="ARBA" id="ARBA00023860"/>
    </source>
</evidence>
<evidence type="ECO:0000313" key="10">
    <source>
        <dbReference type="Proteomes" id="UP000187209"/>
    </source>
</evidence>
<dbReference type="AlphaFoldDB" id="A0A1R2CRP1"/>
<keyword evidence="6" id="KW-0808">Transferase</keyword>
<protein>
    <recommendedName>
        <fullName evidence="4">Casein kinase I</fullName>
        <ecNumber evidence="1">2.7.11.1</ecNumber>
    </recommendedName>
</protein>
<feature type="domain" description="Protein kinase" evidence="8">
    <location>
        <begin position="12"/>
        <end position="284"/>
    </location>
</feature>
<evidence type="ECO:0000256" key="3">
    <source>
        <dbReference type="ARBA" id="ARBA00022840"/>
    </source>
</evidence>
<dbReference type="InterPro" id="IPR000719">
    <property type="entry name" value="Prot_kinase_dom"/>
</dbReference>